<dbReference type="STRING" id="360412.LARV_03592"/>
<accession>A0A0S7BN96</accession>
<dbReference type="InterPro" id="IPR006680">
    <property type="entry name" value="Amidohydro-rel"/>
</dbReference>
<evidence type="ECO:0000313" key="3">
    <source>
        <dbReference type="EMBL" id="GAP15800.1"/>
    </source>
</evidence>
<dbReference type="InterPro" id="IPR032465">
    <property type="entry name" value="ACMSD"/>
</dbReference>
<feature type="domain" description="Amidohydrolase-related" evidence="2">
    <location>
        <begin position="44"/>
        <end position="246"/>
    </location>
</feature>
<dbReference type="Pfam" id="PF04909">
    <property type="entry name" value="Amidohydro_2"/>
    <property type="match status" value="1"/>
</dbReference>
<keyword evidence="4" id="KW-1185">Reference proteome</keyword>
<dbReference type="InterPro" id="IPR032466">
    <property type="entry name" value="Metal_Hydrolase"/>
</dbReference>
<gene>
    <name evidence="3" type="ORF">LARV_03592</name>
</gene>
<dbReference type="EMBL" id="DF967972">
    <property type="protein sequence ID" value="GAP15800.1"/>
    <property type="molecule type" value="Genomic_DNA"/>
</dbReference>
<keyword evidence="3" id="KW-0378">Hydrolase</keyword>
<dbReference type="OrthoDB" id="9771932at2"/>
<dbReference type="GO" id="GO:0005737">
    <property type="term" value="C:cytoplasm"/>
    <property type="evidence" value="ECO:0007669"/>
    <property type="project" value="TreeGrafter"/>
</dbReference>
<evidence type="ECO:0000259" key="2">
    <source>
        <dbReference type="Pfam" id="PF04909"/>
    </source>
</evidence>
<keyword evidence="1" id="KW-0456">Lyase</keyword>
<evidence type="ECO:0000256" key="1">
    <source>
        <dbReference type="ARBA" id="ARBA00023239"/>
    </source>
</evidence>
<protein>
    <submittedName>
        <fullName evidence="3">Predicted metal-dependent hydrolase of the TIM-barrel fold</fullName>
    </submittedName>
</protein>
<dbReference type="AlphaFoldDB" id="A0A0S7BN96"/>
<organism evidence="3">
    <name type="scientific">Longilinea arvoryzae</name>
    <dbReference type="NCBI Taxonomy" id="360412"/>
    <lineage>
        <taxon>Bacteria</taxon>
        <taxon>Bacillati</taxon>
        <taxon>Chloroflexota</taxon>
        <taxon>Anaerolineae</taxon>
        <taxon>Anaerolineales</taxon>
        <taxon>Anaerolineaceae</taxon>
        <taxon>Longilinea</taxon>
    </lineage>
</organism>
<proteinExistence type="predicted"/>
<name>A0A0S7BN96_9CHLR</name>
<dbReference type="SUPFAM" id="SSF51556">
    <property type="entry name" value="Metallo-dependent hydrolases"/>
    <property type="match status" value="1"/>
</dbReference>
<dbReference type="GO" id="GO:0019748">
    <property type="term" value="P:secondary metabolic process"/>
    <property type="evidence" value="ECO:0007669"/>
    <property type="project" value="TreeGrafter"/>
</dbReference>
<dbReference type="PANTHER" id="PTHR21240:SF28">
    <property type="entry name" value="ISO-OROTATE DECARBOXYLASE (EUROFUNG)"/>
    <property type="match status" value="1"/>
</dbReference>
<dbReference type="GO" id="GO:0016831">
    <property type="term" value="F:carboxy-lyase activity"/>
    <property type="evidence" value="ECO:0007669"/>
    <property type="project" value="InterPro"/>
</dbReference>
<dbReference type="Proteomes" id="UP000055060">
    <property type="component" value="Unassembled WGS sequence"/>
</dbReference>
<reference evidence="3" key="1">
    <citation type="submission" date="2015-07" db="EMBL/GenBank/DDBJ databases">
        <title>Draft Genome Sequences of Anaerolinea thermolimosa IMO-1, Bellilinea caldifistulae GOMI-1, Leptolinea tardivitalis YMTK-2, Levilinea saccharolytica KIBI-1,Longilinea arvoryzae KOME-1, Previously Described as Members of the Anaerolineaceae (Chloroflexi).</title>
        <authorList>
            <person name="Sekiguchi Y."/>
            <person name="Ohashi A."/>
            <person name="Matsuura N."/>
            <person name="Tourlousse M.D."/>
        </authorList>
    </citation>
    <scope>NUCLEOTIDE SEQUENCE [LARGE SCALE GENOMIC DNA]</scope>
    <source>
        <strain evidence="3">KOME-1</strain>
    </source>
</reference>
<dbReference type="Gene3D" id="3.20.20.140">
    <property type="entry name" value="Metal-dependent hydrolases"/>
    <property type="match status" value="1"/>
</dbReference>
<evidence type="ECO:0000313" key="4">
    <source>
        <dbReference type="Proteomes" id="UP000055060"/>
    </source>
</evidence>
<sequence>MIVDAHVHTGGYDGYSTDDVLRLADRVGIDKIFATDSYALHYDPAEGNRRLAADMKRHPDRIIGYASLVNGRFGREAVEEVQRCFEVYGMRGLKIIHQTAGLGSYSLLTTVNEPAMYPIVAKAAELKMPILAHATAEECAGLCDAVPEAVIIMAHTGGHPTAMGDWFRAIEVARHYPNIYLDTASSQSDMGYLEAMVAGVGAQRVIFGTDMPLIDPFFGFSKVKGAELSDEEKALILGGNILRLVGQSTAIADRKEKGQA</sequence>
<dbReference type="RefSeq" id="WP_075074948.1">
    <property type="nucleotide sequence ID" value="NZ_DF967972.1"/>
</dbReference>
<dbReference type="PANTHER" id="PTHR21240">
    <property type="entry name" value="2-AMINO-3-CARBOXYLMUCONATE-6-SEMIALDEHYDE DECARBOXYLASE"/>
    <property type="match status" value="1"/>
</dbReference>
<dbReference type="GO" id="GO:0016787">
    <property type="term" value="F:hydrolase activity"/>
    <property type="evidence" value="ECO:0007669"/>
    <property type="project" value="UniProtKB-KW"/>
</dbReference>